<feature type="domain" description="RNA polymerase sigma factor 70 region 4 type 2" evidence="7">
    <location>
        <begin position="131"/>
        <end position="171"/>
    </location>
</feature>
<dbReference type="SUPFAM" id="SSF88659">
    <property type="entry name" value="Sigma3 and sigma4 domains of RNA polymerase sigma factors"/>
    <property type="match status" value="1"/>
</dbReference>
<evidence type="ECO:0000313" key="9">
    <source>
        <dbReference type="Proteomes" id="UP000711407"/>
    </source>
</evidence>
<dbReference type="InterPro" id="IPR039425">
    <property type="entry name" value="RNA_pol_sigma-70-like"/>
</dbReference>
<organism evidence="8 9">
    <name type="scientific">Candidatus Amulumruptor caecigallinarius</name>
    <dbReference type="NCBI Taxonomy" id="2109911"/>
    <lineage>
        <taxon>Bacteria</taxon>
        <taxon>Pseudomonadati</taxon>
        <taxon>Bacteroidota</taxon>
        <taxon>Bacteroidia</taxon>
        <taxon>Bacteroidales</taxon>
        <taxon>Muribaculaceae</taxon>
        <taxon>Candidatus Amulumruptor</taxon>
    </lineage>
</organism>
<evidence type="ECO:0000259" key="7">
    <source>
        <dbReference type="Pfam" id="PF08281"/>
    </source>
</evidence>
<comment type="caution">
    <text evidence="8">The sequence shown here is derived from an EMBL/GenBank/DDBJ whole genome shotgun (WGS) entry which is preliminary data.</text>
</comment>
<accession>A0A921EAC4</accession>
<reference evidence="8" key="2">
    <citation type="submission" date="2021-09" db="EMBL/GenBank/DDBJ databases">
        <authorList>
            <person name="Gilroy R."/>
        </authorList>
    </citation>
    <scope>NUCLEOTIDE SEQUENCE</scope>
    <source>
        <strain evidence="8">4100</strain>
    </source>
</reference>
<proteinExistence type="inferred from homology"/>
<dbReference type="Pfam" id="PF08281">
    <property type="entry name" value="Sigma70_r4_2"/>
    <property type="match status" value="1"/>
</dbReference>
<dbReference type="InterPro" id="IPR013249">
    <property type="entry name" value="RNA_pol_sigma70_r4_t2"/>
</dbReference>
<dbReference type="PANTHER" id="PTHR43133">
    <property type="entry name" value="RNA POLYMERASE ECF-TYPE SIGMA FACTO"/>
    <property type="match status" value="1"/>
</dbReference>
<keyword evidence="5" id="KW-0804">Transcription</keyword>
<dbReference type="InterPro" id="IPR013325">
    <property type="entry name" value="RNA_pol_sigma_r2"/>
</dbReference>
<evidence type="ECO:0000256" key="5">
    <source>
        <dbReference type="ARBA" id="ARBA00023163"/>
    </source>
</evidence>
<dbReference type="Gene3D" id="1.10.10.10">
    <property type="entry name" value="Winged helix-like DNA-binding domain superfamily/Winged helix DNA-binding domain"/>
    <property type="match status" value="1"/>
</dbReference>
<keyword evidence="3" id="KW-0731">Sigma factor</keyword>
<evidence type="ECO:0000256" key="1">
    <source>
        <dbReference type="ARBA" id="ARBA00010641"/>
    </source>
</evidence>
<gene>
    <name evidence="8" type="ORF">K8V47_08740</name>
</gene>
<evidence type="ECO:0000313" key="8">
    <source>
        <dbReference type="EMBL" id="HJE39826.1"/>
    </source>
</evidence>
<dbReference type="Pfam" id="PF04542">
    <property type="entry name" value="Sigma70_r2"/>
    <property type="match status" value="1"/>
</dbReference>
<dbReference type="InterPro" id="IPR013324">
    <property type="entry name" value="RNA_pol_sigma_r3/r4-like"/>
</dbReference>
<dbReference type="Proteomes" id="UP000711407">
    <property type="component" value="Unassembled WGS sequence"/>
</dbReference>
<comment type="similarity">
    <text evidence="1">Belongs to the sigma-70 factor family. ECF subfamily.</text>
</comment>
<evidence type="ECO:0000256" key="3">
    <source>
        <dbReference type="ARBA" id="ARBA00023082"/>
    </source>
</evidence>
<dbReference type="InterPro" id="IPR007627">
    <property type="entry name" value="RNA_pol_sigma70_r2"/>
</dbReference>
<dbReference type="CDD" id="cd06171">
    <property type="entry name" value="Sigma70_r4"/>
    <property type="match status" value="1"/>
</dbReference>
<evidence type="ECO:0000256" key="4">
    <source>
        <dbReference type="ARBA" id="ARBA00023125"/>
    </source>
</evidence>
<feature type="domain" description="RNA polymerase sigma-70 region 2" evidence="6">
    <location>
        <begin position="27"/>
        <end position="93"/>
    </location>
</feature>
<evidence type="ECO:0000256" key="2">
    <source>
        <dbReference type="ARBA" id="ARBA00023015"/>
    </source>
</evidence>
<dbReference type="InterPro" id="IPR036388">
    <property type="entry name" value="WH-like_DNA-bd_sf"/>
</dbReference>
<name>A0A921EAC4_9BACT</name>
<sequence>MLDTSQMTDNGLVEAYVSGNNQAFDELLRRHQTKLFAYIMRIVNDADIADDIFQETFVKVITNIRQRRYVDTGKFSAWLMRIAHNIIIDHFRQIKAEKTVSTDDENSILLNSIDLAESSIEDCMVNTQLLDDIRRIIDALPDNQREVLQMRFYQGLSFKEIAEATGTGINTALGRMRYAILNMKRLAATNHIELTV</sequence>
<dbReference type="Gene3D" id="1.10.1740.10">
    <property type="match status" value="1"/>
</dbReference>
<evidence type="ECO:0000259" key="6">
    <source>
        <dbReference type="Pfam" id="PF04542"/>
    </source>
</evidence>
<dbReference type="EMBL" id="DYXT01000046">
    <property type="protein sequence ID" value="HJE39826.1"/>
    <property type="molecule type" value="Genomic_DNA"/>
</dbReference>
<reference evidence="8" key="1">
    <citation type="journal article" date="2021" name="PeerJ">
        <title>Extensive microbial diversity within the chicken gut microbiome revealed by metagenomics and culture.</title>
        <authorList>
            <person name="Gilroy R."/>
            <person name="Ravi A."/>
            <person name="Getino M."/>
            <person name="Pursley I."/>
            <person name="Horton D.L."/>
            <person name="Alikhan N.F."/>
            <person name="Baker D."/>
            <person name="Gharbi K."/>
            <person name="Hall N."/>
            <person name="Watson M."/>
            <person name="Adriaenssens E.M."/>
            <person name="Foster-Nyarko E."/>
            <person name="Jarju S."/>
            <person name="Secka A."/>
            <person name="Antonio M."/>
            <person name="Oren A."/>
            <person name="Chaudhuri R.R."/>
            <person name="La Ragione R."/>
            <person name="Hildebrand F."/>
            <person name="Pallen M.J."/>
        </authorList>
    </citation>
    <scope>NUCLEOTIDE SEQUENCE</scope>
    <source>
        <strain evidence="8">4100</strain>
    </source>
</reference>
<dbReference type="NCBIfam" id="TIGR02937">
    <property type="entry name" value="sigma70-ECF"/>
    <property type="match status" value="1"/>
</dbReference>
<keyword evidence="4" id="KW-0238">DNA-binding</keyword>
<keyword evidence="2" id="KW-0805">Transcription regulation</keyword>
<dbReference type="InterPro" id="IPR014284">
    <property type="entry name" value="RNA_pol_sigma-70_dom"/>
</dbReference>
<dbReference type="GO" id="GO:0006352">
    <property type="term" value="P:DNA-templated transcription initiation"/>
    <property type="evidence" value="ECO:0007669"/>
    <property type="project" value="InterPro"/>
</dbReference>
<dbReference type="SUPFAM" id="SSF88946">
    <property type="entry name" value="Sigma2 domain of RNA polymerase sigma factors"/>
    <property type="match status" value="1"/>
</dbReference>
<dbReference type="PANTHER" id="PTHR43133:SF8">
    <property type="entry name" value="RNA POLYMERASE SIGMA FACTOR HI_1459-RELATED"/>
    <property type="match status" value="1"/>
</dbReference>
<dbReference type="AlphaFoldDB" id="A0A921EAC4"/>
<protein>
    <submittedName>
        <fullName evidence="8">Sigma-70 family RNA polymerase sigma factor</fullName>
    </submittedName>
</protein>
<dbReference type="GO" id="GO:0003677">
    <property type="term" value="F:DNA binding"/>
    <property type="evidence" value="ECO:0007669"/>
    <property type="project" value="UniProtKB-KW"/>
</dbReference>
<dbReference type="GO" id="GO:0016987">
    <property type="term" value="F:sigma factor activity"/>
    <property type="evidence" value="ECO:0007669"/>
    <property type="project" value="UniProtKB-KW"/>
</dbReference>